<feature type="domain" description="C2H2-type" evidence="1">
    <location>
        <begin position="96"/>
        <end position="117"/>
    </location>
</feature>
<protein>
    <recommendedName>
        <fullName evidence="1">C2H2-type domain-containing protein</fullName>
    </recommendedName>
</protein>
<evidence type="ECO:0000259" key="1">
    <source>
        <dbReference type="PROSITE" id="PS00028"/>
    </source>
</evidence>
<keyword evidence="3" id="KW-1185">Reference proteome</keyword>
<dbReference type="OrthoDB" id="6629573at2759"/>
<dbReference type="EMBL" id="VUJU01016954">
    <property type="protein sequence ID" value="KAF0685893.1"/>
    <property type="molecule type" value="Genomic_DNA"/>
</dbReference>
<accession>A0A6G0VKQ2</accession>
<reference evidence="2 3" key="1">
    <citation type="submission" date="2019-08" db="EMBL/GenBank/DDBJ databases">
        <title>Whole genome of Aphis craccivora.</title>
        <authorList>
            <person name="Voronova N.V."/>
            <person name="Shulinski R.S."/>
            <person name="Bandarenka Y.V."/>
            <person name="Zhorov D.G."/>
            <person name="Warner D."/>
        </authorList>
    </citation>
    <scope>NUCLEOTIDE SEQUENCE [LARGE SCALE GENOMIC DNA]</scope>
    <source>
        <strain evidence="2">180601</strain>
        <tissue evidence="2">Whole Body</tissue>
    </source>
</reference>
<dbReference type="Proteomes" id="UP000478052">
    <property type="component" value="Unassembled WGS sequence"/>
</dbReference>
<dbReference type="PROSITE" id="PS00028">
    <property type="entry name" value="ZINC_FINGER_C2H2_1"/>
    <property type="match status" value="1"/>
</dbReference>
<sequence length="240" mass="28068">DVSELKNVHAQKIEKAVQYGSTLQPYIVIVDNTDIYAVINSIYYKLETPLRAIDICYKCYFALNLQYLQESEQIWLFIQNYFFDTTLNNFIYMPLCFLCNTKFNLKSHLLIHINIFHDPKSIDTHINTPLSCNLPVITTTSRGSSDLNNLHSFIENDNYPPKPQAKPITITEFVETLQSSTTFSFLMIRFYIDPNQTKDLFCMFDELSNAFSNMKSEHLRFKMFDKMGVLIRPKMIEIGY</sequence>
<comment type="caution">
    <text evidence="2">The sequence shown here is derived from an EMBL/GenBank/DDBJ whole genome shotgun (WGS) entry which is preliminary data.</text>
</comment>
<feature type="non-terminal residue" evidence="2">
    <location>
        <position position="1"/>
    </location>
</feature>
<evidence type="ECO:0000313" key="2">
    <source>
        <dbReference type="EMBL" id="KAF0685893.1"/>
    </source>
</evidence>
<dbReference type="InterPro" id="IPR013087">
    <property type="entry name" value="Znf_C2H2_type"/>
</dbReference>
<proteinExistence type="predicted"/>
<feature type="non-terminal residue" evidence="2">
    <location>
        <position position="240"/>
    </location>
</feature>
<organism evidence="2 3">
    <name type="scientific">Aphis craccivora</name>
    <name type="common">Cowpea aphid</name>
    <dbReference type="NCBI Taxonomy" id="307492"/>
    <lineage>
        <taxon>Eukaryota</taxon>
        <taxon>Metazoa</taxon>
        <taxon>Ecdysozoa</taxon>
        <taxon>Arthropoda</taxon>
        <taxon>Hexapoda</taxon>
        <taxon>Insecta</taxon>
        <taxon>Pterygota</taxon>
        <taxon>Neoptera</taxon>
        <taxon>Paraneoptera</taxon>
        <taxon>Hemiptera</taxon>
        <taxon>Sternorrhyncha</taxon>
        <taxon>Aphidomorpha</taxon>
        <taxon>Aphidoidea</taxon>
        <taxon>Aphididae</taxon>
        <taxon>Aphidini</taxon>
        <taxon>Aphis</taxon>
        <taxon>Aphis</taxon>
    </lineage>
</organism>
<gene>
    <name evidence="2" type="ORF">FWK35_00033394</name>
</gene>
<evidence type="ECO:0000313" key="3">
    <source>
        <dbReference type="Proteomes" id="UP000478052"/>
    </source>
</evidence>
<name>A0A6G0VKQ2_APHCR</name>
<dbReference type="AlphaFoldDB" id="A0A6G0VKQ2"/>